<dbReference type="InterPro" id="IPR025574">
    <property type="entry name" value="Nucleoporin_FG_rpt"/>
</dbReference>
<dbReference type="AlphaFoldDB" id="A0A4P9VZL8"/>
<feature type="region of interest" description="Disordered" evidence="9">
    <location>
        <begin position="385"/>
        <end position="408"/>
    </location>
</feature>
<feature type="coiled-coil region" evidence="8">
    <location>
        <begin position="265"/>
        <end position="292"/>
    </location>
</feature>
<organism evidence="10 11">
    <name type="scientific">Blyttiomyces helicus</name>
    <dbReference type="NCBI Taxonomy" id="388810"/>
    <lineage>
        <taxon>Eukaryota</taxon>
        <taxon>Fungi</taxon>
        <taxon>Fungi incertae sedis</taxon>
        <taxon>Chytridiomycota</taxon>
        <taxon>Chytridiomycota incertae sedis</taxon>
        <taxon>Chytridiomycetes</taxon>
        <taxon>Chytridiomycetes incertae sedis</taxon>
        <taxon>Blyttiomyces</taxon>
    </lineage>
</organism>
<keyword evidence="7" id="KW-0539">Nucleus</keyword>
<comment type="subcellular location">
    <subcellularLocation>
        <location evidence="1">Nucleus</location>
        <location evidence="1">Nuclear pore complex</location>
    </subcellularLocation>
</comment>
<evidence type="ECO:0000256" key="9">
    <source>
        <dbReference type="SAM" id="MobiDB-lite"/>
    </source>
</evidence>
<dbReference type="GO" id="GO:0015031">
    <property type="term" value="P:protein transport"/>
    <property type="evidence" value="ECO:0007669"/>
    <property type="project" value="UniProtKB-KW"/>
</dbReference>
<dbReference type="PANTHER" id="PTHR13437:SF2">
    <property type="entry name" value="NUCLEOPORIN P58_P45"/>
    <property type="match status" value="1"/>
</dbReference>
<dbReference type="GO" id="GO:0051028">
    <property type="term" value="P:mRNA transport"/>
    <property type="evidence" value="ECO:0007669"/>
    <property type="project" value="UniProtKB-KW"/>
</dbReference>
<name>A0A4P9VZL8_9FUNG</name>
<evidence type="ECO:0000313" key="10">
    <source>
        <dbReference type="EMBL" id="RKO85224.1"/>
    </source>
</evidence>
<evidence type="ECO:0000256" key="5">
    <source>
        <dbReference type="ARBA" id="ARBA00023010"/>
    </source>
</evidence>
<evidence type="ECO:0000256" key="4">
    <source>
        <dbReference type="ARBA" id="ARBA00022927"/>
    </source>
</evidence>
<dbReference type="Proteomes" id="UP000269721">
    <property type="component" value="Unassembled WGS sequence"/>
</dbReference>
<keyword evidence="2" id="KW-0813">Transport</keyword>
<gene>
    <name evidence="10" type="ORF">BDK51DRAFT_32496</name>
</gene>
<evidence type="ECO:0000256" key="7">
    <source>
        <dbReference type="ARBA" id="ARBA00023242"/>
    </source>
</evidence>
<accession>A0A4P9VZL8</accession>
<keyword evidence="5" id="KW-0811">Translocation</keyword>
<keyword evidence="6" id="KW-0906">Nuclear pore complex</keyword>
<dbReference type="PANTHER" id="PTHR13437">
    <property type="entry name" value="NUCLEOPORIN P58/P45 NUCLEOPORIN-LIKE PROTEIN 1"/>
    <property type="match status" value="1"/>
</dbReference>
<reference evidence="11" key="1">
    <citation type="journal article" date="2018" name="Nat. Microbiol.">
        <title>Leveraging single-cell genomics to expand the fungal tree of life.</title>
        <authorList>
            <person name="Ahrendt S.R."/>
            <person name="Quandt C.A."/>
            <person name="Ciobanu D."/>
            <person name="Clum A."/>
            <person name="Salamov A."/>
            <person name="Andreopoulos B."/>
            <person name="Cheng J.F."/>
            <person name="Woyke T."/>
            <person name="Pelin A."/>
            <person name="Henrissat B."/>
            <person name="Reynolds N.K."/>
            <person name="Benny G.L."/>
            <person name="Smith M.E."/>
            <person name="James T.Y."/>
            <person name="Grigoriev I.V."/>
        </authorList>
    </citation>
    <scope>NUCLEOTIDE SEQUENCE [LARGE SCALE GENOMIC DNA]</scope>
</reference>
<keyword evidence="3" id="KW-0509">mRNA transport</keyword>
<dbReference type="Pfam" id="PF15967">
    <property type="entry name" value="Nucleoporin_FG2"/>
    <property type="match status" value="1"/>
</dbReference>
<keyword evidence="11" id="KW-1185">Reference proteome</keyword>
<keyword evidence="4" id="KW-0653">Protein transport</keyword>
<evidence type="ECO:0000256" key="8">
    <source>
        <dbReference type="SAM" id="Coils"/>
    </source>
</evidence>
<protein>
    <recommendedName>
        <fullName evidence="12">Nucleoporin p58/p45</fullName>
    </recommendedName>
</protein>
<dbReference type="InterPro" id="IPR024882">
    <property type="entry name" value="NUP58/p45/49"/>
</dbReference>
<dbReference type="GO" id="GO:0008139">
    <property type="term" value="F:nuclear localization sequence binding"/>
    <property type="evidence" value="ECO:0007669"/>
    <property type="project" value="InterPro"/>
</dbReference>
<sequence>MSFGTSPTATSGAPAFGSTSAAPGLFGAPAASAPSATGLFGAPATSAPGPTGGLFGAPAGGFGAPPTSSAAPSMFGAPATSSAAPSLFGATATSSAAPSMFGATNAPAGGGFGGFGAAPAPTLSTAPLGASAGAPAAALSWKTKYSEAPEGLRQKLDQIQKYIQSEISLSETISTSSTVADINRVTSEMGQLSQKLAGMNNLIERDRNFVESLKNEVSLELRNADLATRFIERFKNSTSATQYSSPNYDPYGTPPAPSSYFHNLANQLEKKMALYAQSIEELETNLKNTISNTHKYTPQAANTSSQLLVLLEILRNQDDTFLSVAGKIAMVHDAIERHRHAYKAFRKKYLGEEDPNVFGDSDGGSKNGRDEMMSYSAIAETTLQPTFQVPGTPGGAQPAAGQSLFGGNTTGSSLFGQTMFGQSGAASPFGMGSPATKKKAKPSAISTATR</sequence>
<dbReference type="OrthoDB" id="2538017at2759"/>
<feature type="region of interest" description="Disordered" evidence="9">
    <location>
        <begin position="425"/>
        <end position="450"/>
    </location>
</feature>
<dbReference type="EMBL" id="KZ999285">
    <property type="protein sequence ID" value="RKO85224.1"/>
    <property type="molecule type" value="Genomic_DNA"/>
</dbReference>
<evidence type="ECO:0000256" key="2">
    <source>
        <dbReference type="ARBA" id="ARBA00022448"/>
    </source>
</evidence>
<evidence type="ECO:0000256" key="6">
    <source>
        <dbReference type="ARBA" id="ARBA00023132"/>
    </source>
</evidence>
<dbReference type="Gene3D" id="6.10.140.1350">
    <property type="match status" value="1"/>
</dbReference>
<dbReference type="Pfam" id="PF13634">
    <property type="entry name" value="Nucleoporin_FG"/>
    <property type="match status" value="3"/>
</dbReference>
<feature type="compositionally biased region" description="Low complexity" evidence="9">
    <location>
        <begin position="388"/>
        <end position="402"/>
    </location>
</feature>
<evidence type="ECO:0000313" key="11">
    <source>
        <dbReference type="Proteomes" id="UP000269721"/>
    </source>
</evidence>
<keyword evidence="8" id="KW-0175">Coiled coil</keyword>
<dbReference type="GO" id="GO:0005643">
    <property type="term" value="C:nuclear pore"/>
    <property type="evidence" value="ECO:0007669"/>
    <property type="project" value="UniProtKB-SubCell"/>
</dbReference>
<proteinExistence type="predicted"/>
<evidence type="ECO:0000256" key="1">
    <source>
        <dbReference type="ARBA" id="ARBA00004567"/>
    </source>
</evidence>
<evidence type="ECO:0008006" key="12">
    <source>
        <dbReference type="Google" id="ProtNLM"/>
    </source>
</evidence>
<evidence type="ECO:0000256" key="3">
    <source>
        <dbReference type="ARBA" id="ARBA00022816"/>
    </source>
</evidence>
<dbReference type="GO" id="GO:0017056">
    <property type="term" value="F:structural constituent of nuclear pore"/>
    <property type="evidence" value="ECO:0007669"/>
    <property type="project" value="InterPro"/>
</dbReference>